<comment type="similarity">
    <text evidence="16">Belongs to the amiloride-sensitive sodium channel (TC 1.A.6) family.</text>
</comment>
<keyword evidence="6 17" id="KW-1133">Transmembrane helix</keyword>
<evidence type="ECO:0000256" key="6">
    <source>
        <dbReference type="ARBA" id="ARBA00022989"/>
    </source>
</evidence>
<keyword evidence="9 17" id="KW-0472">Membrane</keyword>
<dbReference type="EMBL" id="JWIN03000002">
    <property type="protein sequence ID" value="KAB1281935.1"/>
    <property type="molecule type" value="Genomic_DNA"/>
</dbReference>
<feature type="transmembrane region" description="Helical" evidence="17">
    <location>
        <begin position="494"/>
        <end position="514"/>
    </location>
</feature>
<reference evidence="18 19" key="1">
    <citation type="journal article" date="2019" name="Mol. Ecol. Resour.">
        <title>Improving Illumina assemblies with Hi-C and long reads: an example with the North African dromedary.</title>
        <authorList>
            <person name="Elbers J.P."/>
            <person name="Rogers M.F."/>
            <person name="Perelman P.L."/>
            <person name="Proskuryakova A.A."/>
            <person name="Serdyukova N.A."/>
            <person name="Johnson W.E."/>
            <person name="Horin P."/>
            <person name="Corander J."/>
            <person name="Murphy D."/>
            <person name="Burger P.A."/>
        </authorList>
    </citation>
    <scope>NUCLEOTIDE SEQUENCE [LARGE SCALE GENOMIC DNA]</scope>
    <source>
        <strain evidence="18">Drom800</strain>
        <tissue evidence="18">Blood</tissue>
    </source>
</reference>
<evidence type="ECO:0000313" key="19">
    <source>
        <dbReference type="Proteomes" id="UP000299084"/>
    </source>
</evidence>
<keyword evidence="5 16" id="KW-0812">Transmembrane</keyword>
<gene>
    <name evidence="18" type="ORF">Cadr_000001290</name>
</gene>
<feature type="transmembrane region" description="Helical" evidence="17">
    <location>
        <begin position="56"/>
        <end position="74"/>
    </location>
</feature>
<keyword evidence="11 16" id="KW-0739">Sodium transport</keyword>
<evidence type="ECO:0000256" key="13">
    <source>
        <dbReference type="ARBA" id="ARBA00034430"/>
    </source>
</evidence>
<dbReference type="InterPro" id="IPR001873">
    <property type="entry name" value="ENaC"/>
</dbReference>
<comment type="caution">
    <text evidence="18">The sequence shown here is derived from an EMBL/GenBank/DDBJ whole genome shotgun (WGS) entry which is preliminary data.</text>
</comment>
<keyword evidence="4" id="KW-1003">Cell membrane</keyword>
<comment type="subcellular location">
    <subcellularLocation>
        <location evidence="1">Cell membrane</location>
        <topology evidence="1">Multi-pass membrane protein</topology>
    </subcellularLocation>
</comment>
<evidence type="ECO:0000256" key="4">
    <source>
        <dbReference type="ARBA" id="ARBA00022475"/>
    </source>
</evidence>
<dbReference type="FunFam" id="2.60.470.10:FF:000006">
    <property type="entry name" value="Acid-sensing ion channel 5"/>
    <property type="match status" value="1"/>
</dbReference>
<dbReference type="GO" id="GO:0005886">
    <property type="term" value="C:plasma membrane"/>
    <property type="evidence" value="ECO:0007669"/>
    <property type="project" value="UniProtKB-SubCell"/>
</dbReference>
<dbReference type="STRING" id="9838.ENSCDRP00005009159"/>
<name>A0A5N4EEZ7_CAMDR</name>
<evidence type="ECO:0000256" key="2">
    <source>
        <dbReference type="ARBA" id="ARBA00022448"/>
    </source>
</evidence>
<dbReference type="GO" id="GO:0015280">
    <property type="term" value="F:ligand-gated sodium channel activity"/>
    <property type="evidence" value="ECO:0007669"/>
    <property type="project" value="TreeGrafter"/>
</dbReference>
<comment type="catalytic activity">
    <reaction evidence="15">
        <text>Li(+)(in) = Li(+)(out)</text>
        <dbReference type="Rhea" id="RHEA:78551"/>
        <dbReference type="ChEBI" id="CHEBI:49713"/>
    </reaction>
</comment>
<evidence type="ECO:0000256" key="8">
    <source>
        <dbReference type="ARBA" id="ARBA00023065"/>
    </source>
</evidence>
<evidence type="ECO:0000256" key="17">
    <source>
        <dbReference type="SAM" id="Phobius"/>
    </source>
</evidence>
<dbReference type="PRINTS" id="PR01078">
    <property type="entry name" value="AMINACHANNEL"/>
</dbReference>
<keyword evidence="10" id="KW-1015">Disulfide bond</keyword>
<evidence type="ECO:0000256" key="5">
    <source>
        <dbReference type="ARBA" id="ARBA00022692"/>
    </source>
</evidence>
<comment type="catalytic activity">
    <reaction evidence="13">
        <text>K(+)(in) = K(+)(out)</text>
        <dbReference type="Rhea" id="RHEA:29463"/>
        <dbReference type="ChEBI" id="CHEBI:29103"/>
    </reaction>
</comment>
<evidence type="ECO:0000313" key="18">
    <source>
        <dbReference type="EMBL" id="KAB1281935.1"/>
    </source>
</evidence>
<dbReference type="AlphaFoldDB" id="A0A5N4EEZ7"/>
<accession>A0A5N4EEZ7</accession>
<evidence type="ECO:0000256" key="9">
    <source>
        <dbReference type="ARBA" id="ARBA00023136"/>
    </source>
</evidence>
<dbReference type="Pfam" id="PF00858">
    <property type="entry name" value="ASC"/>
    <property type="match status" value="1"/>
</dbReference>
<dbReference type="Gene3D" id="2.60.470.10">
    <property type="entry name" value="Acid-sensing ion channels like domains"/>
    <property type="match status" value="1"/>
</dbReference>
<evidence type="ECO:0000256" key="10">
    <source>
        <dbReference type="ARBA" id="ARBA00023157"/>
    </source>
</evidence>
<organism evidence="18 19">
    <name type="scientific">Camelus dromedarius</name>
    <name type="common">Dromedary</name>
    <name type="synonym">Arabian camel</name>
    <dbReference type="NCBI Taxonomy" id="9838"/>
    <lineage>
        <taxon>Eukaryota</taxon>
        <taxon>Metazoa</taxon>
        <taxon>Chordata</taxon>
        <taxon>Craniata</taxon>
        <taxon>Vertebrata</taxon>
        <taxon>Euteleostomi</taxon>
        <taxon>Mammalia</taxon>
        <taxon>Eutheria</taxon>
        <taxon>Laurasiatheria</taxon>
        <taxon>Artiodactyla</taxon>
        <taxon>Tylopoda</taxon>
        <taxon>Camelidae</taxon>
        <taxon>Camelus</taxon>
    </lineage>
</organism>
<keyword evidence="3 16" id="KW-0894">Sodium channel</keyword>
<evidence type="ECO:0000256" key="16">
    <source>
        <dbReference type="RuleBase" id="RU000679"/>
    </source>
</evidence>
<keyword evidence="8 16" id="KW-0406">Ion transport</keyword>
<evidence type="ECO:0000256" key="3">
    <source>
        <dbReference type="ARBA" id="ARBA00022461"/>
    </source>
</evidence>
<evidence type="ECO:0000256" key="14">
    <source>
        <dbReference type="ARBA" id="ARBA00036239"/>
    </source>
</evidence>
<dbReference type="Proteomes" id="UP000299084">
    <property type="component" value="Unassembled WGS sequence"/>
</dbReference>
<keyword evidence="12 16" id="KW-0407">Ion channel</keyword>
<dbReference type="PANTHER" id="PTHR11690">
    <property type="entry name" value="AMILORIDE-SENSITIVE SODIUM CHANNEL-RELATED"/>
    <property type="match status" value="1"/>
</dbReference>
<keyword evidence="2 16" id="KW-0813">Transport</keyword>
<dbReference type="Gene3D" id="1.10.287.770">
    <property type="entry name" value="YojJ-like"/>
    <property type="match status" value="1"/>
</dbReference>
<evidence type="ECO:0000256" key="11">
    <source>
        <dbReference type="ARBA" id="ARBA00023201"/>
    </source>
</evidence>
<protein>
    <submittedName>
        <fullName evidence="18">Acid-sensing ion channel 5</fullName>
    </submittedName>
</protein>
<dbReference type="PANTHER" id="PTHR11690:SF286">
    <property type="entry name" value="ACID-SENSING ION CHANNEL 5"/>
    <property type="match status" value="1"/>
</dbReference>
<keyword evidence="19" id="KW-1185">Reference proteome</keyword>
<evidence type="ECO:0000256" key="1">
    <source>
        <dbReference type="ARBA" id="ARBA00004651"/>
    </source>
</evidence>
<sequence length="536" mass="60743">MSHATQGLLQKIRLYLSEKSLPSPSDREKLDHDFATSTSFHGVHNIVHNRSRIRKVVWLAVVLGSVLLLVWQIYGRLINYFTWPTTTSVEVQYVENIEFPAVTFCNLNRFQTEAATKFGIIFFLWHIVSKVLHLQEISTNSTGSKEAIDFLASHQNFSITEFVKKKGFYLNRSTLLECDFFGKPCGPEFLRFIFVFEDFVHVFTEYGNCFTFNHGDNLQAKGKVGVSGRGLSLLFNINQKQCSLTRSTFWFQEEFTDDPTLGFVDAGIVFAIHSPVKVPQLDGLGLLSPVGTHARVTIRQVKTVHQEYPWGECNPHIQLQNFRTYSTCGCLKECKARHIEQLCGCVPFLLPGNGVECDLQKFYNCVSPVLDHIEVKGLCTKGTHNSSCPVPCEETEYPATVSYSMFPSHQALKHLSRKLNRSWDYIRENLVNIEINYGDLNYKITQQQKAVSVSELLGKKKHDLFTFCIGFITADVGGQLGLFCGASVITIIEIIEYIFTNVYWLCILFLLKILDMTQGTSPPQNCLGNKNGIEEC</sequence>
<keyword evidence="7" id="KW-0915">Sodium</keyword>
<evidence type="ECO:0000256" key="7">
    <source>
        <dbReference type="ARBA" id="ARBA00023053"/>
    </source>
</evidence>
<proteinExistence type="inferred from homology"/>
<comment type="catalytic activity">
    <reaction evidence="14">
        <text>Na(+)(in) = Na(+)(out)</text>
        <dbReference type="Rhea" id="RHEA:34963"/>
        <dbReference type="ChEBI" id="CHEBI:29101"/>
    </reaction>
</comment>
<evidence type="ECO:0000256" key="15">
    <source>
        <dbReference type="ARBA" id="ARBA00044635"/>
    </source>
</evidence>
<evidence type="ECO:0000256" key="12">
    <source>
        <dbReference type="ARBA" id="ARBA00023303"/>
    </source>
</evidence>